<feature type="transmembrane region" description="Helical" evidence="1">
    <location>
        <begin position="45"/>
        <end position="64"/>
    </location>
</feature>
<feature type="transmembrane region" description="Helical" evidence="1">
    <location>
        <begin position="7"/>
        <end position="25"/>
    </location>
</feature>
<evidence type="ECO:0000313" key="3">
    <source>
        <dbReference type="Proteomes" id="UP001589619"/>
    </source>
</evidence>
<gene>
    <name evidence="2" type="ORF">ACFFNY_20915</name>
</gene>
<dbReference type="Proteomes" id="UP001589619">
    <property type="component" value="Unassembled WGS sequence"/>
</dbReference>
<dbReference type="EMBL" id="JBHMAG010000014">
    <property type="protein sequence ID" value="MFB9754038.1"/>
    <property type="molecule type" value="Genomic_DNA"/>
</dbReference>
<keyword evidence="1" id="KW-0472">Membrane</keyword>
<protein>
    <submittedName>
        <fullName evidence="2">DUF6069 family protein</fullName>
    </submittedName>
</protein>
<dbReference type="Pfam" id="PF19545">
    <property type="entry name" value="DUF6069"/>
    <property type="match status" value="1"/>
</dbReference>
<keyword evidence="1" id="KW-0812">Transmembrane</keyword>
<feature type="transmembrane region" description="Helical" evidence="1">
    <location>
        <begin position="96"/>
        <end position="116"/>
    </location>
</feature>
<evidence type="ECO:0000256" key="1">
    <source>
        <dbReference type="SAM" id="Phobius"/>
    </source>
</evidence>
<dbReference type="InterPro" id="IPR045713">
    <property type="entry name" value="DUF6069"/>
</dbReference>
<evidence type="ECO:0000313" key="2">
    <source>
        <dbReference type="EMBL" id="MFB9754038.1"/>
    </source>
</evidence>
<accession>A0ABV5W0E3</accession>
<keyword evidence="1" id="KW-1133">Transmembrane helix</keyword>
<name>A0ABV5W0E3_9BACL</name>
<reference evidence="2 3" key="1">
    <citation type="submission" date="2024-09" db="EMBL/GenBank/DDBJ databases">
        <authorList>
            <person name="Sun Q."/>
            <person name="Mori K."/>
        </authorList>
    </citation>
    <scope>NUCLEOTIDE SEQUENCE [LARGE SCALE GENOMIC DNA]</scope>
    <source>
        <strain evidence="2 3">JCM 12520</strain>
    </source>
</reference>
<sequence>MSYVWKALVAAFLATVINVILFYIGDANGAFPEQIMVMSDKPLGISNVITLSIIGTVIGIGIFAALGSVKVFRIIAVIGLILLIYTPYFVEGRTTSFIIYLELMHLVAGVITIWSASRKVRS</sequence>
<organism evidence="2 3">
    <name type="scientific">Paenibacillus hodogayensis</name>
    <dbReference type="NCBI Taxonomy" id="279208"/>
    <lineage>
        <taxon>Bacteria</taxon>
        <taxon>Bacillati</taxon>
        <taxon>Bacillota</taxon>
        <taxon>Bacilli</taxon>
        <taxon>Bacillales</taxon>
        <taxon>Paenibacillaceae</taxon>
        <taxon>Paenibacillus</taxon>
    </lineage>
</organism>
<dbReference type="RefSeq" id="WP_344914469.1">
    <property type="nucleotide sequence ID" value="NZ_BAAAYO010000013.1"/>
</dbReference>
<proteinExistence type="predicted"/>
<comment type="caution">
    <text evidence="2">The sequence shown here is derived from an EMBL/GenBank/DDBJ whole genome shotgun (WGS) entry which is preliminary data.</text>
</comment>
<feature type="transmembrane region" description="Helical" evidence="1">
    <location>
        <begin position="71"/>
        <end position="90"/>
    </location>
</feature>
<keyword evidence="3" id="KW-1185">Reference proteome</keyword>